<dbReference type="PANTHER" id="PTHR11820">
    <property type="entry name" value="ACYLPYRUVASE"/>
    <property type="match status" value="1"/>
</dbReference>
<dbReference type="InterPro" id="IPR036663">
    <property type="entry name" value="Fumarylacetoacetase_C_sf"/>
</dbReference>
<organism evidence="3 4">
    <name type="scientific">Chlorobium phaeobacteroides (strain DSM 266 / SMG 266 / 2430)</name>
    <dbReference type="NCBI Taxonomy" id="290317"/>
    <lineage>
        <taxon>Bacteria</taxon>
        <taxon>Pseudomonadati</taxon>
        <taxon>Chlorobiota</taxon>
        <taxon>Chlorobiia</taxon>
        <taxon>Chlorobiales</taxon>
        <taxon>Chlorobiaceae</taxon>
        <taxon>Chlorobium/Pelodictyon group</taxon>
        <taxon>Chlorobium</taxon>
    </lineage>
</organism>
<dbReference type="AlphaFoldDB" id="A1BG39"/>
<dbReference type="InterPro" id="IPR011234">
    <property type="entry name" value="Fumarylacetoacetase-like_C"/>
</dbReference>
<keyword evidence="1" id="KW-0479">Metal-binding</keyword>
<dbReference type="Proteomes" id="UP000008701">
    <property type="component" value="Chromosome"/>
</dbReference>
<dbReference type="HOGENOM" id="CLU_028458_5_0_10"/>
<keyword evidence="4" id="KW-1185">Reference proteome</keyword>
<dbReference type="Pfam" id="PF01557">
    <property type="entry name" value="FAA_hydrolase"/>
    <property type="match status" value="1"/>
</dbReference>
<dbReference type="KEGG" id="cph:Cpha266_1335"/>
<proteinExistence type="predicted"/>
<evidence type="ECO:0000313" key="4">
    <source>
        <dbReference type="Proteomes" id="UP000008701"/>
    </source>
</evidence>
<gene>
    <name evidence="3" type="ordered locus">Cpha266_1335</name>
</gene>
<dbReference type="STRING" id="290317.Cpha266_1335"/>
<dbReference type="PANTHER" id="PTHR11820:SF7">
    <property type="entry name" value="ACYLPYRUVASE FAHD1, MITOCHONDRIAL"/>
    <property type="match status" value="1"/>
</dbReference>
<protein>
    <submittedName>
        <fullName evidence="3">Fumarylacetoacetate (FAA) hydrolase</fullName>
    </submittedName>
</protein>
<dbReference type="OrthoDB" id="9805307at2"/>
<dbReference type="GO" id="GO:0046872">
    <property type="term" value="F:metal ion binding"/>
    <property type="evidence" value="ECO:0007669"/>
    <property type="project" value="UniProtKB-KW"/>
</dbReference>
<accession>A1BG39</accession>
<sequence length="239" mass="26245">MPQYIDPSSITTGTIFCVAKNYPEHAREMLLWDDPTTEGTPLPDEEPVIFLKPPSAISTDGITGIPSFNGKPVSGNLHYEAELILLIGRDCENCSLHEALQAVKGYGIGLDMTLRDVQLAAKKEGNPWLKSKGFRNSALISEIIPRAEAGNWQDLEFILEHNGKRVQHGKAASMIFSPIYLVHYLSYLYGLRRGDLVFTGTPSGVGRVVPGDHLKATLFHREILSDTDAAMLALKACVI</sequence>
<dbReference type="eggNOG" id="COG0179">
    <property type="taxonomic scope" value="Bacteria"/>
</dbReference>
<dbReference type="Gene3D" id="3.90.850.10">
    <property type="entry name" value="Fumarylacetoacetase-like, C-terminal domain"/>
    <property type="match status" value="1"/>
</dbReference>
<evidence type="ECO:0000313" key="3">
    <source>
        <dbReference type="EMBL" id="ABL65366.1"/>
    </source>
</evidence>
<reference evidence="3 4" key="1">
    <citation type="submission" date="2006-12" db="EMBL/GenBank/DDBJ databases">
        <title>Complete sequence of Chlorobium phaeobacteroides DSM 266.</title>
        <authorList>
            <consortium name="US DOE Joint Genome Institute"/>
            <person name="Copeland A."/>
            <person name="Lucas S."/>
            <person name="Lapidus A."/>
            <person name="Barry K."/>
            <person name="Detter J.C."/>
            <person name="Glavina del Rio T."/>
            <person name="Hammon N."/>
            <person name="Israni S."/>
            <person name="Pitluck S."/>
            <person name="Goltsman E."/>
            <person name="Schmutz J."/>
            <person name="Larimer F."/>
            <person name="Land M."/>
            <person name="Hauser L."/>
            <person name="Mikhailova N."/>
            <person name="Li T."/>
            <person name="Overmann J."/>
            <person name="Bryant D.A."/>
            <person name="Richardson P."/>
        </authorList>
    </citation>
    <scope>NUCLEOTIDE SEQUENCE [LARGE SCALE GENOMIC DNA]</scope>
    <source>
        <strain evidence="3 4">DSM 266</strain>
    </source>
</reference>
<dbReference type="EMBL" id="CP000492">
    <property type="protein sequence ID" value="ABL65366.1"/>
    <property type="molecule type" value="Genomic_DNA"/>
</dbReference>
<feature type="domain" description="Fumarylacetoacetase-like C-terminal" evidence="2">
    <location>
        <begin position="14"/>
        <end position="218"/>
    </location>
</feature>
<dbReference type="SUPFAM" id="SSF56529">
    <property type="entry name" value="FAH"/>
    <property type="match status" value="1"/>
</dbReference>
<evidence type="ECO:0000259" key="2">
    <source>
        <dbReference type="Pfam" id="PF01557"/>
    </source>
</evidence>
<dbReference type="RefSeq" id="WP_011745189.1">
    <property type="nucleotide sequence ID" value="NC_008639.1"/>
</dbReference>
<keyword evidence="3" id="KW-0378">Hydrolase</keyword>
<dbReference type="GO" id="GO:0018773">
    <property type="term" value="F:acetylpyruvate hydrolase activity"/>
    <property type="evidence" value="ECO:0007669"/>
    <property type="project" value="TreeGrafter"/>
</dbReference>
<evidence type="ECO:0000256" key="1">
    <source>
        <dbReference type="ARBA" id="ARBA00022723"/>
    </source>
</evidence>
<name>A1BG39_CHLPD</name>